<evidence type="ECO:0000256" key="1">
    <source>
        <dbReference type="ARBA" id="ARBA00009759"/>
    </source>
</evidence>
<dbReference type="PANTHER" id="PTHR20854:SF4">
    <property type="entry name" value="INOSITOL-1-MONOPHOSPHATASE-RELATED"/>
    <property type="match status" value="1"/>
</dbReference>
<reference evidence="3 4" key="1">
    <citation type="submission" date="2019-03" db="EMBL/GenBank/DDBJ databases">
        <title>Genomic Encyclopedia of Type Strains, Phase IV (KMG-IV): sequencing the most valuable type-strain genomes for metagenomic binning, comparative biology and taxonomic classification.</title>
        <authorList>
            <person name="Goeker M."/>
        </authorList>
    </citation>
    <scope>NUCLEOTIDE SEQUENCE [LARGE SCALE GENOMIC DNA]</scope>
    <source>
        <strain evidence="3 4">DSM 15505</strain>
    </source>
</reference>
<dbReference type="Gene3D" id="3.30.540.10">
    <property type="entry name" value="Fructose-1,6-Bisphosphatase, subunit A, domain 1"/>
    <property type="match status" value="1"/>
</dbReference>
<evidence type="ECO:0000313" key="4">
    <source>
        <dbReference type="Proteomes" id="UP000295830"/>
    </source>
</evidence>
<keyword evidence="2" id="KW-0460">Magnesium</keyword>
<organism evidence="3 4">
    <name type="scientific">Halospina denitrificans</name>
    <dbReference type="NCBI Taxonomy" id="332522"/>
    <lineage>
        <taxon>Bacteria</taxon>
        <taxon>Pseudomonadati</taxon>
        <taxon>Pseudomonadota</taxon>
        <taxon>Gammaproteobacteria</taxon>
        <taxon>Halospina</taxon>
    </lineage>
</organism>
<dbReference type="PRINTS" id="PR00377">
    <property type="entry name" value="IMPHPHTASES"/>
</dbReference>
<comment type="caution">
    <text evidence="3">The sequence shown here is derived from an EMBL/GenBank/DDBJ whole genome shotgun (WGS) entry which is preliminary data.</text>
</comment>
<dbReference type="GO" id="GO:0006020">
    <property type="term" value="P:inositol metabolic process"/>
    <property type="evidence" value="ECO:0007669"/>
    <property type="project" value="TreeGrafter"/>
</dbReference>
<dbReference type="Proteomes" id="UP000295830">
    <property type="component" value="Unassembled WGS sequence"/>
</dbReference>
<dbReference type="Gene3D" id="3.40.190.80">
    <property type="match status" value="1"/>
</dbReference>
<comment type="similarity">
    <text evidence="1">Belongs to the inositol monophosphatase superfamily.</text>
</comment>
<feature type="binding site" evidence="2">
    <location>
        <position position="84"/>
    </location>
    <ligand>
        <name>Mg(2+)</name>
        <dbReference type="ChEBI" id="CHEBI:18420"/>
        <label>1</label>
        <note>catalytic</note>
    </ligand>
</feature>
<accession>A0A4R7JX50</accession>
<dbReference type="GO" id="GO:0007165">
    <property type="term" value="P:signal transduction"/>
    <property type="evidence" value="ECO:0007669"/>
    <property type="project" value="TreeGrafter"/>
</dbReference>
<dbReference type="PANTHER" id="PTHR20854">
    <property type="entry name" value="INOSITOL MONOPHOSPHATASE"/>
    <property type="match status" value="1"/>
</dbReference>
<sequence length="266" mass="29705">MQPAIKMALRAARQSSDFLKDQHARLEPASQKADALLRSVRAIENTVYERSVESLQRAYRDHWIAPAGSIESNDYVQTWHIFPILGEQNFARGLPEFATAVLQKINDRPENLVVLCPLTGEEYAFSRGYGAVLNSRRIRIRNSDHLDQTLLSCNLFTRSQGADSNLWLDMTGTLVREGAGLRHTGCAVLDMARVAGGFLDGVALVSEERHEQVMATLISQESGALSGDLRGNPLSRKSRELLIANSPIFREILKQFQPYRQRLTGA</sequence>
<evidence type="ECO:0000256" key="2">
    <source>
        <dbReference type="PIRSR" id="PIRSR600760-2"/>
    </source>
</evidence>
<dbReference type="RefSeq" id="WP_166646040.1">
    <property type="nucleotide sequence ID" value="NZ_SOAX01000003.1"/>
</dbReference>
<name>A0A4R7JX50_9GAMM</name>
<comment type="cofactor">
    <cofactor evidence="2">
        <name>Mg(2+)</name>
        <dbReference type="ChEBI" id="CHEBI:18420"/>
    </cofactor>
</comment>
<dbReference type="GO" id="GO:0008934">
    <property type="term" value="F:inositol monophosphate 1-phosphatase activity"/>
    <property type="evidence" value="ECO:0007669"/>
    <property type="project" value="TreeGrafter"/>
</dbReference>
<evidence type="ECO:0000313" key="3">
    <source>
        <dbReference type="EMBL" id="TDT41639.1"/>
    </source>
</evidence>
<dbReference type="SUPFAM" id="SSF56655">
    <property type="entry name" value="Carbohydrate phosphatase"/>
    <property type="match status" value="1"/>
</dbReference>
<dbReference type="InterPro" id="IPR000760">
    <property type="entry name" value="Inositol_monophosphatase-like"/>
</dbReference>
<keyword evidence="4" id="KW-1185">Reference proteome</keyword>
<proteinExistence type="inferred from homology"/>
<protein>
    <submittedName>
        <fullName evidence="3">Myo-inositol-1(Or 4)-monophosphatase</fullName>
    </submittedName>
</protein>
<gene>
    <name evidence="3" type="ORF">DES49_1740</name>
</gene>
<dbReference type="GO" id="GO:0046872">
    <property type="term" value="F:metal ion binding"/>
    <property type="evidence" value="ECO:0007669"/>
    <property type="project" value="UniProtKB-KW"/>
</dbReference>
<dbReference type="EMBL" id="SOAX01000003">
    <property type="protein sequence ID" value="TDT41639.1"/>
    <property type="molecule type" value="Genomic_DNA"/>
</dbReference>
<dbReference type="AlphaFoldDB" id="A0A4R7JX50"/>
<dbReference type="Pfam" id="PF00459">
    <property type="entry name" value="Inositol_P"/>
    <property type="match status" value="1"/>
</dbReference>
<keyword evidence="2" id="KW-0479">Metal-binding</keyword>